<name>A0A0E2EGR9_TREDN</name>
<evidence type="ECO:0000256" key="1">
    <source>
        <dbReference type="SAM" id="Phobius"/>
    </source>
</evidence>
<evidence type="ECO:0000313" key="2">
    <source>
        <dbReference type="EMBL" id="EMB33169.1"/>
    </source>
</evidence>
<reference evidence="2" key="1">
    <citation type="submission" date="2012-01" db="EMBL/GenBank/DDBJ databases">
        <title>The Genome Sequence of Treponema denticola H-22.</title>
        <authorList>
            <consortium name="The Broad Institute Genome Sequencing Platform"/>
            <person name="Earl A."/>
            <person name="Ward D."/>
            <person name="Feldgarden M."/>
            <person name="Gevers D."/>
            <person name="Blanton J.M."/>
            <person name="Fenno C.J."/>
            <person name="Baranova O.V."/>
            <person name="Mathney J."/>
            <person name="Dewhirst F.E."/>
            <person name="Izard J."/>
            <person name="Young S.K."/>
            <person name="Zeng Q."/>
            <person name="Gargeya S."/>
            <person name="Fitzgerald M."/>
            <person name="Haas B."/>
            <person name="Abouelleil A."/>
            <person name="Alvarado L."/>
            <person name="Arachchi H.M."/>
            <person name="Berlin A."/>
            <person name="Chapman S.B."/>
            <person name="Gearin G."/>
            <person name="Goldberg J."/>
            <person name="Griggs A."/>
            <person name="Gujja S."/>
            <person name="Hansen M."/>
            <person name="Heiman D."/>
            <person name="Howarth C."/>
            <person name="Larimer J."/>
            <person name="Lui A."/>
            <person name="MacDonald P.J.P."/>
            <person name="McCowen C."/>
            <person name="Montmayeur A."/>
            <person name="Murphy C."/>
            <person name="Neiman D."/>
            <person name="Pearson M."/>
            <person name="Priest M."/>
            <person name="Roberts A."/>
            <person name="Saif S."/>
            <person name="Shea T."/>
            <person name="Sisk P."/>
            <person name="Stolte C."/>
            <person name="Sykes S."/>
            <person name="Wortman J."/>
            <person name="Nusbaum C."/>
            <person name="Birren B."/>
        </authorList>
    </citation>
    <scope>NUCLEOTIDE SEQUENCE [LARGE SCALE GENOMIC DNA]</scope>
    <source>
        <strain evidence="2">H-22</strain>
    </source>
</reference>
<dbReference type="AlphaFoldDB" id="A0A0E2EGR9"/>
<gene>
    <name evidence="2" type="ORF">HMPREF9726_01530</name>
</gene>
<proteinExistence type="predicted"/>
<accession>A0A0E2EGR9</accession>
<protein>
    <submittedName>
        <fullName evidence="2">Uncharacterized protein</fullName>
    </submittedName>
</protein>
<organism evidence="2">
    <name type="scientific">Treponema denticola H-22</name>
    <dbReference type="NCBI Taxonomy" id="999432"/>
    <lineage>
        <taxon>Bacteria</taxon>
        <taxon>Pseudomonadati</taxon>
        <taxon>Spirochaetota</taxon>
        <taxon>Spirochaetia</taxon>
        <taxon>Spirochaetales</taxon>
        <taxon>Treponemataceae</taxon>
        <taxon>Treponema</taxon>
    </lineage>
</organism>
<dbReference type="Proteomes" id="UP000011705">
    <property type="component" value="Chromosome"/>
</dbReference>
<dbReference type="EMBL" id="AGDV01000012">
    <property type="protein sequence ID" value="EMB33169.1"/>
    <property type="molecule type" value="Genomic_DNA"/>
</dbReference>
<feature type="transmembrane region" description="Helical" evidence="1">
    <location>
        <begin position="12"/>
        <end position="31"/>
    </location>
</feature>
<comment type="caution">
    <text evidence="2">The sequence shown here is derived from an EMBL/GenBank/DDBJ whole genome shotgun (WGS) entry which is preliminary data.</text>
</comment>
<dbReference type="HOGENOM" id="CLU_137433_1_0_12"/>
<keyword evidence="1" id="KW-0472">Membrane</keyword>
<keyword evidence="1" id="KW-1133">Transmembrane helix</keyword>
<sequence>MRIQSKKTVLAIRIILPILYVLLLILMFTLGRTHAVLFENKKADDGSFKAFDSIEVSFNGQEPLELFKGDRDQILLRGQKHKVIIRFTDGRDDFVGEFRIPLFQDTVLLSLPALVENLPSAVKPFELYSEPTKE</sequence>
<dbReference type="Pfam" id="PF20377">
    <property type="entry name" value="DUF6672"/>
    <property type="match status" value="1"/>
</dbReference>
<dbReference type="InterPro" id="IPR046654">
    <property type="entry name" value="DUF6672"/>
</dbReference>
<keyword evidence="1" id="KW-0812">Transmembrane</keyword>
<dbReference type="PATRIC" id="fig|999432.5.peg.1585"/>
<dbReference type="RefSeq" id="WP_002666743.1">
    <property type="nucleotide sequence ID" value="NZ_CM001795.1"/>
</dbReference>